<dbReference type="InterPro" id="IPR052027">
    <property type="entry name" value="PspC"/>
</dbReference>
<dbReference type="Pfam" id="PF04024">
    <property type="entry name" value="PspC"/>
    <property type="match status" value="1"/>
</dbReference>
<proteinExistence type="predicted"/>
<dbReference type="InterPro" id="IPR007168">
    <property type="entry name" value="Phageshock_PspC_N"/>
</dbReference>
<evidence type="ECO:0000259" key="7">
    <source>
        <dbReference type="Pfam" id="PF04024"/>
    </source>
</evidence>
<dbReference type="RefSeq" id="WP_004167532.1">
    <property type="nucleotide sequence ID" value="NZ_ADKM02000128.1"/>
</dbReference>
<feature type="transmembrane region" description="Helical" evidence="6">
    <location>
        <begin position="35"/>
        <end position="58"/>
    </location>
</feature>
<dbReference type="AlphaFoldDB" id="E9SGS4"/>
<dbReference type="STRING" id="246199.CUS_5750"/>
<sequence>MNGKKLYRIRNGAKISGVCMGLAEYFGIDVNIIRIIAVASLFCGGFGFFAYIVAVMILPEI</sequence>
<evidence type="ECO:0000256" key="6">
    <source>
        <dbReference type="SAM" id="Phobius"/>
    </source>
</evidence>
<evidence type="ECO:0000256" key="4">
    <source>
        <dbReference type="ARBA" id="ARBA00022989"/>
    </source>
</evidence>
<evidence type="ECO:0000256" key="1">
    <source>
        <dbReference type="ARBA" id="ARBA00004162"/>
    </source>
</evidence>
<evidence type="ECO:0000313" key="9">
    <source>
        <dbReference type="Proteomes" id="UP000004259"/>
    </source>
</evidence>
<evidence type="ECO:0000256" key="2">
    <source>
        <dbReference type="ARBA" id="ARBA00022475"/>
    </source>
</evidence>
<accession>E9SGS4</accession>
<evidence type="ECO:0000256" key="5">
    <source>
        <dbReference type="ARBA" id="ARBA00023136"/>
    </source>
</evidence>
<keyword evidence="9" id="KW-1185">Reference proteome</keyword>
<organism evidence="8 9">
    <name type="scientific">Ruminococcus albus 8</name>
    <dbReference type="NCBI Taxonomy" id="246199"/>
    <lineage>
        <taxon>Bacteria</taxon>
        <taxon>Bacillati</taxon>
        <taxon>Bacillota</taxon>
        <taxon>Clostridia</taxon>
        <taxon>Eubacteriales</taxon>
        <taxon>Oscillospiraceae</taxon>
        <taxon>Ruminococcus</taxon>
    </lineage>
</organism>
<dbReference type="eggNOG" id="COG1983">
    <property type="taxonomic scope" value="Bacteria"/>
</dbReference>
<evidence type="ECO:0000256" key="3">
    <source>
        <dbReference type="ARBA" id="ARBA00022692"/>
    </source>
</evidence>
<feature type="domain" description="Phage shock protein PspC N-terminal" evidence="7">
    <location>
        <begin position="4"/>
        <end position="60"/>
    </location>
</feature>
<keyword evidence="5 6" id="KW-0472">Membrane</keyword>
<comment type="subcellular location">
    <subcellularLocation>
        <location evidence="1">Cell membrane</location>
        <topology evidence="1">Single-pass membrane protein</topology>
    </subcellularLocation>
</comment>
<protein>
    <submittedName>
        <fullName evidence="8">PspC domain protein</fullName>
    </submittedName>
</protein>
<dbReference type="EMBL" id="ADKM02000128">
    <property type="protein sequence ID" value="EGC01570.1"/>
    <property type="molecule type" value="Genomic_DNA"/>
</dbReference>
<gene>
    <name evidence="8" type="ORF">CUS_5750</name>
</gene>
<reference evidence="8 9" key="1">
    <citation type="submission" date="2011-02" db="EMBL/GenBank/DDBJ databases">
        <authorList>
            <person name="Nelson K.E."/>
            <person name="Sutton G."/>
            <person name="Torralba M."/>
            <person name="Durkin S."/>
            <person name="Harkins D."/>
            <person name="Montgomery R."/>
            <person name="Ziemer C."/>
            <person name="Klaassens E."/>
            <person name="Ocuiv P."/>
            <person name="Morrison M."/>
        </authorList>
    </citation>
    <scope>NUCLEOTIDE SEQUENCE [LARGE SCALE GENOMIC DNA]</scope>
    <source>
        <strain evidence="8 9">8</strain>
    </source>
</reference>
<name>E9SGS4_RUMAL</name>
<keyword evidence="3 6" id="KW-0812">Transmembrane</keyword>
<comment type="caution">
    <text evidence="8">The sequence shown here is derived from an EMBL/GenBank/DDBJ whole genome shotgun (WGS) entry which is preliminary data.</text>
</comment>
<dbReference type="PANTHER" id="PTHR33885">
    <property type="entry name" value="PHAGE SHOCK PROTEIN C"/>
    <property type="match status" value="1"/>
</dbReference>
<dbReference type="OrthoDB" id="9815286at2"/>
<dbReference type="Proteomes" id="UP000004259">
    <property type="component" value="Unassembled WGS sequence"/>
</dbReference>
<dbReference type="GO" id="GO:0005886">
    <property type="term" value="C:plasma membrane"/>
    <property type="evidence" value="ECO:0007669"/>
    <property type="project" value="UniProtKB-SubCell"/>
</dbReference>
<keyword evidence="4 6" id="KW-1133">Transmembrane helix</keyword>
<keyword evidence="2" id="KW-1003">Cell membrane</keyword>
<evidence type="ECO:0000313" key="8">
    <source>
        <dbReference type="EMBL" id="EGC01570.1"/>
    </source>
</evidence>
<dbReference type="PANTHER" id="PTHR33885:SF3">
    <property type="entry name" value="PHAGE SHOCK PROTEIN C"/>
    <property type="match status" value="1"/>
</dbReference>